<proteinExistence type="predicted"/>
<dbReference type="EMBL" id="JAPFFF010000016">
    <property type="protein sequence ID" value="KAK8865077.1"/>
    <property type="molecule type" value="Genomic_DNA"/>
</dbReference>
<protein>
    <submittedName>
        <fullName evidence="1">Uncharacterized protein</fullName>
    </submittedName>
</protein>
<comment type="caution">
    <text evidence="1">The sequence shown here is derived from an EMBL/GenBank/DDBJ whole genome shotgun (WGS) entry which is preliminary data.</text>
</comment>
<sequence length="139" mass="15659">MNIIASNEREVHFSLNSHEISDLLVAIRKRCGFLCNQTSCDDNKIETTEYQGNKIEELPGLLQKMSIMNFKGEIYSGNRTLYTPAFGKCIISFLNILLYAATSCPKGSKESIHVALHSSYIMDAAEWVDSIAKNERESF</sequence>
<evidence type="ECO:0000313" key="2">
    <source>
        <dbReference type="Proteomes" id="UP001470230"/>
    </source>
</evidence>
<evidence type="ECO:0000313" key="1">
    <source>
        <dbReference type="EMBL" id="KAK8865077.1"/>
    </source>
</evidence>
<dbReference type="Proteomes" id="UP001470230">
    <property type="component" value="Unassembled WGS sequence"/>
</dbReference>
<reference evidence="1 2" key="1">
    <citation type="submission" date="2024-04" db="EMBL/GenBank/DDBJ databases">
        <title>Tritrichomonas musculus Genome.</title>
        <authorList>
            <person name="Alves-Ferreira E."/>
            <person name="Grigg M."/>
            <person name="Lorenzi H."/>
            <person name="Galac M."/>
        </authorList>
    </citation>
    <scope>NUCLEOTIDE SEQUENCE [LARGE SCALE GENOMIC DNA]</scope>
    <source>
        <strain evidence="1 2">EAF2021</strain>
    </source>
</reference>
<keyword evidence="2" id="KW-1185">Reference proteome</keyword>
<name>A0ABR2ILE5_9EUKA</name>
<organism evidence="1 2">
    <name type="scientific">Tritrichomonas musculus</name>
    <dbReference type="NCBI Taxonomy" id="1915356"/>
    <lineage>
        <taxon>Eukaryota</taxon>
        <taxon>Metamonada</taxon>
        <taxon>Parabasalia</taxon>
        <taxon>Tritrichomonadida</taxon>
        <taxon>Tritrichomonadidae</taxon>
        <taxon>Tritrichomonas</taxon>
    </lineage>
</organism>
<accession>A0ABR2ILE5</accession>
<gene>
    <name evidence="1" type="ORF">M9Y10_010608</name>
</gene>